<dbReference type="EMBL" id="BKCJ010007799">
    <property type="protein sequence ID" value="GEU79072.1"/>
    <property type="molecule type" value="Genomic_DNA"/>
</dbReference>
<keyword evidence="1" id="KW-0175">Coiled coil</keyword>
<comment type="caution">
    <text evidence="3">The sequence shown here is derived from an EMBL/GenBank/DDBJ whole genome shotgun (WGS) entry which is preliminary data.</text>
</comment>
<feature type="region of interest" description="Disordered" evidence="2">
    <location>
        <begin position="200"/>
        <end position="283"/>
    </location>
</feature>
<evidence type="ECO:0000256" key="1">
    <source>
        <dbReference type="SAM" id="Coils"/>
    </source>
</evidence>
<feature type="region of interest" description="Disordered" evidence="2">
    <location>
        <begin position="1"/>
        <end position="21"/>
    </location>
</feature>
<organism evidence="3">
    <name type="scientific">Tanacetum cinerariifolium</name>
    <name type="common">Dalmatian daisy</name>
    <name type="synonym">Chrysanthemum cinerariifolium</name>
    <dbReference type="NCBI Taxonomy" id="118510"/>
    <lineage>
        <taxon>Eukaryota</taxon>
        <taxon>Viridiplantae</taxon>
        <taxon>Streptophyta</taxon>
        <taxon>Embryophyta</taxon>
        <taxon>Tracheophyta</taxon>
        <taxon>Spermatophyta</taxon>
        <taxon>Magnoliopsida</taxon>
        <taxon>eudicotyledons</taxon>
        <taxon>Gunneridae</taxon>
        <taxon>Pentapetalae</taxon>
        <taxon>asterids</taxon>
        <taxon>campanulids</taxon>
        <taxon>Asterales</taxon>
        <taxon>Asteraceae</taxon>
        <taxon>Asteroideae</taxon>
        <taxon>Anthemideae</taxon>
        <taxon>Anthemidinae</taxon>
        <taxon>Tanacetum</taxon>
    </lineage>
</organism>
<sequence>MAESSSPGITPKEESITFDRPESPNRFLPAIKVEFTFEEIVFTTNNEVTLLYPSQPNQEYFKDASDFIFKCCLKEAFTRAPNQYKEYLSEFWYTAKVLPDSKIGYPLPQRLLMGRIIQCLGGKTCGLDQISNKDATILYCLANGVQVDYAKIIWEDLIHKLNKQTREKIFPYPRFISLLLEHMAPKYDNEELTINLTQETKSSSAMDTSPSHPSPPTPVVGEMHKEAQQAARGPTSLRDTSKDGAHPQLSSGSNPSVLVDKTKSAGNGLKTAHTTSSANEESGADDILRKVKLKDLADILKDTRSAFFTPDSPTDERIDVSNVHLLQSQKKELEQAKVIAEAKVASMKAKPSYPDINQLTKLLITSLKPELSKLLASHDFASYFPTERRAPKIIRLSEEIKKLKQHIKDMEIELPGDLKEILSKLKTFTSTISNLSSQEKLKTLDSLPGATTTGVPSADKATASPDEGRTSALQILRRLGSIFTLVYAAKVYKAGKRLLYAKRNKVISLGKGASKVNREVHSLFLKGLYLVL</sequence>
<name>A0A6L2N1T1_TANCI</name>
<evidence type="ECO:0000256" key="2">
    <source>
        <dbReference type="SAM" id="MobiDB-lite"/>
    </source>
</evidence>
<gene>
    <name evidence="3" type="ORF">Tci_051050</name>
</gene>
<protein>
    <submittedName>
        <fullName evidence="3">Uncharacterized protein</fullName>
    </submittedName>
</protein>
<feature type="coiled-coil region" evidence="1">
    <location>
        <begin position="323"/>
        <end position="350"/>
    </location>
</feature>
<proteinExistence type="predicted"/>
<feature type="compositionally biased region" description="Basic and acidic residues" evidence="2">
    <location>
        <begin position="11"/>
        <end position="21"/>
    </location>
</feature>
<evidence type="ECO:0000313" key="3">
    <source>
        <dbReference type="EMBL" id="GEU79072.1"/>
    </source>
</evidence>
<dbReference type="AlphaFoldDB" id="A0A6L2N1T1"/>
<reference evidence="3" key="1">
    <citation type="journal article" date="2019" name="Sci. Rep.">
        <title>Draft genome of Tanacetum cinerariifolium, the natural source of mosquito coil.</title>
        <authorList>
            <person name="Yamashiro T."/>
            <person name="Shiraishi A."/>
            <person name="Satake H."/>
            <person name="Nakayama K."/>
        </authorList>
    </citation>
    <scope>NUCLEOTIDE SEQUENCE</scope>
</reference>
<feature type="region of interest" description="Disordered" evidence="2">
    <location>
        <begin position="446"/>
        <end position="466"/>
    </location>
</feature>
<accession>A0A6L2N1T1</accession>